<dbReference type="RefSeq" id="WP_272745599.1">
    <property type="nucleotide sequence ID" value="NZ_JAQQKV010000003.1"/>
</dbReference>
<protein>
    <submittedName>
        <fullName evidence="2">Uncharacterized protein</fullName>
    </submittedName>
</protein>
<gene>
    <name evidence="2" type="ORF">PQU98_14110</name>
</gene>
<evidence type="ECO:0000313" key="3">
    <source>
        <dbReference type="Proteomes" id="UP001218579"/>
    </source>
</evidence>
<keyword evidence="1" id="KW-0812">Transmembrane</keyword>
<reference evidence="2 3" key="1">
    <citation type="submission" date="2023-01" db="EMBL/GenBank/DDBJ databases">
        <title>Novel species of the genus Asticcacaulis isolated from rivers.</title>
        <authorList>
            <person name="Lu H."/>
        </authorList>
    </citation>
    <scope>NUCLEOTIDE SEQUENCE [LARGE SCALE GENOMIC DNA]</scope>
    <source>
        <strain evidence="2 3">LKC15W</strain>
    </source>
</reference>
<comment type="caution">
    <text evidence="2">The sequence shown here is derived from an EMBL/GenBank/DDBJ whole genome shotgun (WGS) entry which is preliminary data.</text>
</comment>
<sequence>MAGHFTSTSEAIDFRWVGAVFALFLVMGLMVYASPRPGGSVAVIASPFAKNLTAAAVVVRAEGMFEDSALRGQIIIAQSDNPRFISALYASGALFVFNPRLLAGCRPLKD</sequence>
<name>A0ABT5HMC5_9CAUL</name>
<keyword evidence="1" id="KW-1133">Transmembrane helix</keyword>
<dbReference type="Proteomes" id="UP001218579">
    <property type="component" value="Unassembled WGS sequence"/>
</dbReference>
<feature type="transmembrane region" description="Helical" evidence="1">
    <location>
        <begin position="14"/>
        <end position="33"/>
    </location>
</feature>
<evidence type="ECO:0000256" key="1">
    <source>
        <dbReference type="SAM" id="Phobius"/>
    </source>
</evidence>
<dbReference type="EMBL" id="JAQQKV010000003">
    <property type="protein sequence ID" value="MDC7677275.1"/>
    <property type="molecule type" value="Genomic_DNA"/>
</dbReference>
<proteinExistence type="predicted"/>
<accession>A0ABT5HMC5</accession>
<evidence type="ECO:0000313" key="2">
    <source>
        <dbReference type="EMBL" id="MDC7677275.1"/>
    </source>
</evidence>
<keyword evidence="3" id="KW-1185">Reference proteome</keyword>
<keyword evidence="1" id="KW-0472">Membrane</keyword>
<organism evidence="2 3">
    <name type="scientific">Asticcacaulis machinosus</name>
    <dbReference type="NCBI Taxonomy" id="2984211"/>
    <lineage>
        <taxon>Bacteria</taxon>
        <taxon>Pseudomonadati</taxon>
        <taxon>Pseudomonadota</taxon>
        <taxon>Alphaproteobacteria</taxon>
        <taxon>Caulobacterales</taxon>
        <taxon>Caulobacteraceae</taxon>
        <taxon>Asticcacaulis</taxon>
    </lineage>
</organism>